<dbReference type="InterPro" id="IPR000537">
    <property type="entry name" value="UbiA_prenyltransferase"/>
</dbReference>
<dbReference type="SMART" id="SM00028">
    <property type="entry name" value="TPR"/>
    <property type="match status" value="3"/>
</dbReference>
<dbReference type="GO" id="GO:0005506">
    <property type="term" value="F:iron ion binding"/>
    <property type="evidence" value="ECO:0007669"/>
    <property type="project" value="UniProtKB-ARBA"/>
</dbReference>
<dbReference type="Proteomes" id="UP000252085">
    <property type="component" value="Unassembled WGS sequence"/>
</dbReference>
<feature type="transmembrane region" description="Helical" evidence="7">
    <location>
        <begin position="518"/>
        <end position="537"/>
    </location>
</feature>
<comment type="subcellular location">
    <subcellularLocation>
        <location evidence="1">Membrane</location>
        <topology evidence="1">Multi-pass membrane protein</topology>
    </subcellularLocation>
</comment>
<evidence type="ECO:0000256" key="3">
    <source>
        <dbReference type="ARBA" id="ARBA00022989"/>
    </source>
</evidence>
<feature type="transmembrane region" description="Helical" evidence="7">
    <location>
        <begin position="434"/>
        <end position="457"/>
    </location>
</feature>
<dbReference type="Gene3D" id="2.60.120.620">
    <property type="entry name" value="q2cbj1_9rhob like domain"/>
    <property type="match status" value="1"/>
</dbReference>
<evidence type="ECO:0000256" key="2">
    <source>
        <dbReference type="ARBA" id="ARBA00022692"/>
    </source>
</evidence>
<evidence type="ECO:0000313" key="8">
    <source>
        <dbReference type="EMBL" id="RCJ32535.1"/>
    </source>
</evidence>
<feature type="transmembrane region" description="Helical" evidence="7">
    <location>
        <begin position="339"/>
        <end position="358"/>
    </location>
</feature>
<dbReference type="SUPFAM" id="SSF48239">
    <property type="entry name" value="Terpenoid cyclases/Protein prenyltransferases"/>
    <property type="match status" value="1"/>
</dbReference>
<keyword evidence="6" id="KW-0175">Coiled coil</keyword>
<dbReference type="Gene3D" id="1.10.357.140">
    <property type="entry name" value="UbiA prenyltransferase"/>
    <property type="match status" value="1"/>
</dbReference>
<dbReference type="Gene3D" id="1.25.40.10">
    <property type="entry name" value="Tetratricopeptide repeat domain"/>
    <property type="match status" value="1"/>
</dbReference>
<proteinExistence type="predicted"/>
<feature type="transmembrane region" description="Helical" evidence="7">
    <location>
        <begin position="386"/>
        <end position="414"/>
    </location>
</feature>
<dbReference type="AlphaFoldDB" id="A0A367R807"/>
<dbReference type="Pfam" id="PF01040">
    <property type="entry name" value="UbiA"/>
    <property type="match status" value="1"/>
</dbReference>
<dbReference type="PANTHER" id="PTHR20883:SF48">
    <property type="entry name" value="ECTOINE DIOXYGENASE"/>
    <property type="match status" value="1"/>
</dbReference>
<keyword evidence="4 7" id="KW-0472">Membrane</keyword>
<feature type="repeat" description="TPR" evidence="5">
    <location>
        <begin position="1126"/>
        <end position="1159"/>
    </location>
</feature>
<dbReference type="InterPro" id="IPR011990">
    <property type="entry name" value="TPR-like_helical_dom_sf"/>
</dbReference>
<dbReference type="CDD" id="cd13956">
    <property type="entry name" value="PT_UbiA"/>
    <property type="match status" value="1"/>
</dbReference>
<evidence type="ECO:0000256" key="5">
    <source>
        <dbReference type="PROSITE-ProRule" id="PRU00339"/>
    </source>
</evidence>
<protein>
    <submittedName>
        <fullName evidence="8">Uncharacterized protein</fullName>
    </submittedName>
</protein>
<feature type="transmembrane region" description="Helical" evidence="7">
    <location>
        <begin position="469"/>
        <end position="493"/>
    </location>
</feature>
<accession>A0A367R807</accession>
<name>A0A367R807_NOSPU</name>
<dbReference type="Pfam" id="PF05721">
    <property type="entry name" value="PhyH"/>
    <property type="match status" value="1"/>
</dbReference>
<sequence>MRNVLIKAENQGEFEAKGYSTMPMLSSQEVNLVLAELQLMKPDDNFNPESSSEQSSYHLTDFDGNIDYKIKAKKLISSILEPHLKKIFDNYKIITTNFIIKPPGKGKFPVHQDWTFVLDTKNYTSLTLWCPLIDTNEENGTLKVVEGSHKIVLDIVTSTVDFYCKKIENAIVEKYGKPICLKAGECLLFDHSLLHFSDDNHSTQPRYVMQAILVPSEIEPVFYYFDVNKPEEGFEVFQTEPDFFIFQDFLKRPSNLKSLGFIKNQNKLLTEEEFIEKMKNRLHSEEAGSSSLISVKPKRFLSVFNLLRGNDWWFYKIPPLLAIAYAEILIQDTPPQQSIITLLALLVSIFFVSAYGHVVNDIFDIEVDSQAGKHNRMAPLSRGQRILLSLGLAIAGAVPWLFIGLNLTSVILLASIYTLLTIYPAPPLRLKERYLWGAVADAATVHAIPTLLVATVFSSLMATPQSGSYSLAIVATAWAFGVGVRGILLHQIWDRENDLKSGVKTLATKFGVASLRFWINYIVFPLEAILSGVLVLLISQSAPLLFVPFTVYLLLLFFSTEYDEFDPSPSIKKSVGKNILLHDFYEVWLPFSLLTLLSFRQPLFLILLGLHIILFYSAIKQRLLVLARSLGLRLKKIINLNPSMQENLEKNKDKVQKNQNKNKPFLELPSSKSEISILKAIDFLEENQLDDGEFPAEFDQKYENPENREDWNFDSTPFVTSLILYSLYFLRSERKVQEIQDKGINFLLNEMKVGGLWKYWSAKNEKHTTIPPDLDDICCISYILKMNNIPVPNNIGIILDNRNHEGVFYTWVLPRSMKSVALHLMKFGKAISHSDEIWKLTDRDDICSVVNANVLLYLGENRKTRKTTEYLSDIVLRDSEEEHLSFYDHKLSLYYMLSRAYFNGVTSLGVVKIPIVTKILNLQQTDGSFGDELLTALATCALLNFNHVVPSLEKAVTFLLDTQQVDGSWQRIPMYGGQLDQRLFGSAALTTGFCVEALARYRLLDIPGYRQQEEVKIQEVQAQLKVDSELQLQQTKQELTQSQSELYATQTELSQSQSELQTLQEKLTQSQSELQTSQTELIELKSYLQQTQGEEGIMSYYRSHIASNPDDIQLYHQALTIKPDDAEIHLQLGDALVRQNRFCDAIATYQTALQFHPNNFEIHLELAKALEKDKKWDEAIASYQRAIELNPDYSWLHKHLGDILADRGQLSGASSSYRRALQLQPRIF</sequence>
<dbReference type="GO" id="GO:0016706">
    <property type="term" value="F:2-oxoglutarate-dependent dioxygenase activity"/>
    <property type="evidence" value="ECO:0007669"/>
    <property type="project" value="UniProtKB-ARBA"/>
</dbReference>
<dbReference type="PROSITE" id="PS50293">
    <property type="entry name" value="TPR_REGION"/>
    <property type="match status" value="1"/>
</dbReference>
<gene>
    <name evidence="8" type="ORF">A6769_27780</name>
</gene>
<keyword evidence="2 7" id="KW-0812">Transmembrane</keyword>
<dbReference type="Gene3D" id="1.50.10.20">
    <property type="match status" value="2"/>
</dbReference>
<dbReference type="Pfam" id="PF13432">
    <property type="entry name" value="TPR_16"/>
    <property type="match status" value="1"/>
</dbReference>
<dbReference type="InterPro" id="IPR008930">
    <property type="entry name" value="Terpenoid_cyclase/PrenylTrfase"/>
</dbReference>
<dbReference type="GO" id="GO:0016765">
    <property type="term" value="F:transferase activity, transferring alkyl or aryl (other than methyl) groups"/>
    <property type="evidence" value="ECO:0007669"/>
    <property type="project" value="InterPro"/>
</dbReference>
<feature type="coiled-coil region" evidence="6">
    <location>
        <begin position="1025"/>
        <end position="1080"/>
    </location>
</feature>
<dbReference type="CDD" id="cd00688">
    <property type="entry name" value="ISOPREN_C2_like"/>
    <property type="match status" value="1"/>
</dbReference>
<keyword evidence="3 7" id="KW-1133">Transmembrane helix</keyword>
<feature type="transmembrane region" description="Helical" evidence="7">
    <location>
        <begin position="599"/>
        <end position="619"/>
    </location>
</feature>
<dbReference type="InterPro" id="IPR044878">
    <property type="entry name" value="UbiA_sf"/>
</dbReference>
<dbReference type="EMBL" id="LXQE01000165">
    <property type="protein sequence ID" value="RCJ32535.1"/>
    <property type="molecule type" value="Genomic_DNA"/>
</dbReference>
<feature type="repeat" description="TPR" evidence="5">
    <location>
        <begin position="1194"/>
        <end position="1227"/>
    </location>
</feature>
<evidence type="ECO:0000256" key="7">
    <source>
        <dbReference type="SAM" id="Phobius"/>
    </source>
</evidence>
<dbReference type="PROSITE" id="PS50005">
    <property type="entry name" value="TPR"/>
    <property type="match status" value="3"/>
</dbReference>
<comment type="caution">
    <text evidence="8">The sequence shown here is derived from an EMBL/GenBank/DDBJ whole genome shotgun (WGS) entry which is preliminary data.</text>
</comment>
<organism evidence="8 9">
    <name type="scientific">Nostoc punctiforme NIES-2108</name>
    <dbReference type="NCBI Taxonomy" id="1356359"/>
    <lineage>
        <taxon>Bacteria</taxon>
        <taxon>Bacillati</taxon>
        <taxon>Cyanobacteriota</taxon>
        <taxon>Cyanophyceae</taxon>
        <taxon>Nostocales</taxon>
        <taxon>Nostocaceae</taxon>
        <taxon>Nostoc</taxon>
    </lineage>
</organism>
<dbReference type="SUPFAM" id="SSF51197">
    <property type="entry name" value="Clavaminate synthase-like"/>
    <property type="match status" value="1"/>
</dbReference>
<dbReference type="InterPro" id="IPR008775">
    <property type="entry name" value="Phytyl_CoA_dOase-like"/>
</dbReference>
<dbReference type="InterPro" id="IPR019734">
    <property type="entry name" value="TPR_rpt"/>
</dbReference>
<evidence type="ECO:0000256" key="6">
    <source>
        <dbReference type="SAM" id="Coils"/>
    </source>
</evidence>
<reference evidence="9" key="1">
    <citation type="submission" date="2016-04" db="EMBL/GenBank/DDBJ databases">
        <authorList>
            <person name="Tabuchi Yagui T.R."/>
        </authorList>
    </citation>
    <scope>NUCLEOTIDE SEQUENCE [LARGE SCALE GENOMIC DNA]</scope>
</reference>
<evidence type="ECO:0000313" key="9">
    <source>
        <dbReference type="Proteomes" id="UP000252085"/>
    </source>
</evidence>
<dbReference type="PANTHER" id="PTHR20883">
    <property type="entry name" value="PHYTANOYL-COA DIOXYGENASE DOMAIN CONTAINING 1"/>
    <property type="match status" value="1"/>
</dbReference>
<evidence type="ECO:0000256" key="4">
    <source>
        <dbReference type="ARBA" id="ARBA00023136"/>
    </source>
</evidence>
<feature type="repeat" description="TPR" evidence="5">
    <location>
        <begin position="1160"/>
        <end position="1193"/>
    </location>
</feature>
<keyword evidence="5" id="KW-0802">TPR repeat</keyword>
<feature type="transmembrane region" description="Helical" evidence="7">
    <location>
        <begin position="544"/>
        <end position="560"/>
    </location>
</feature>
<dbReference type="GO" id="GO:0016020">
    <property type="term" value="C:membrane"/>
    <property type="evidence" value="ECO:0007669"/>
    <property type="project" value="UniProtKB-SubCell"/>
</dbReference>
<dbReference type="SUPFAM" id="SSF48452">
    <property type="entry name" value="TPR-like"/>
    <property type="match status" value="1"/>
</dbReference>
<evidence type="ECO:0000256" key="1">
    <source>
        <dbReference type="ARBA" id="ARBA00004141"/>
    </source>
</evidence>